<evidence type="ECO:0000256" key="3">
    <source>
        <dbReference type="ARBA" id="ARBA00022741"/>
    </source>
</evidence>
<dbReference type="CDD" id="cd17991">
    <property type="entry name" value="DEXHc_TRCF"/>
    <property type="match status" value="1"/>
</dbReference>
<keyword evidence="6" id="KW-0347">Helicase</keyword>
<dbReference type="InterPro" id="IPR047112">
    <property type="entry name" value="RecG/Mfd"/>
</dbReference>
<evidence type="ECO:0000256" key="9">
    <source>
        <dbReference type="ARBA" id="ARBA00023204"/>
    </source>
</evidence>
<dbReference type="OrthoDB" id="9804325at2"/>
<dbReference type="InterPro" id="IPR001650">
    <property type="entry name" value="Helicase_C-like"/>
</dbReference>
<dbReference type="InterPro" id="IPR014001">
    <property type="entry name" value="Helicase_ATP-bd"/>
</dbReference>
<comment type="subcellular location">
    <subcellularLocation>
        <location evidence="1 13">Cytoplasm</location>
    </subcellularLocation>
</comment>
<organism evidence="16 17">
    <name type="scientific">Ramlibacter tataouinensis</name>
    <dbReference type="NCBI Taxonomy" id="94132"/>
    <lineage>
        <taxon>Bacteria</taxon>
        <taxon>Pseudomonadati</taxon>
        <taxon>Pseudomonadota</taxon>
        <taxon>Betaproteobacteria</taxon>
        <taxon>Burkholderiales</taxon>
        <taxon>Comamonadaceae</taxon>
        <taxon>Ramlibacter</taxon>
    </lineage>
</organism>
<dbReference type="SMART" id="SM00982">
    <property type="entry name" value="TRCF"/>
    <property type="match status" value="1"/>
</dbReference>
<dbReference type="Gene3D" id="3.40.50.300">
    <property type="entry name" value="P-loop containing nucleotide triphosphate hydrolases"/>
    <property type="match status" value="2"/>
</dbReference>
<keyword evidence="8 13" id="KW-0238">DNA-binding</keyword>
<dbReference type="Pfam" id="PF00271">
    <property type="entry name" value="Helicase_C"/>
    <property type="match status" value="1"/>
</dbReference>
<dbReference type="Proteomes" id="UP000070433">
    <property type="component" value="Chromosome"/>
</dbReference>
<dbReference type="SMART" id="SM00490">
    <property type="entry name" value="HELICc"/>
    <property type="match status" value="1"/>
</dbReference>
<dbReference type="Gene3D" id="3.30.2060.10">
    <property type="entry name" value="Penicillin-binding protein 1b domain"/>
    <property type="match status" value="1"/>
</dbReference>
<dbReference type="Gene3D" id="3.90.1150.50">
    <property type="entry name" value="Transcription-repair-coupling factor, D7 domain"/>
    <property type="match status" value="1"/>
</dbReference>
<comment type="function">
    <text evidence="13">Couples transcription and DNA repair by recognizing RNA polymerase (RNAP) stalled at DNA lesions. Mediates ATP-dependent release of RNAP and its truncated transcript from the DNA, and recruitment of nucleotide excision repair machinery to the damaged site.</text>
</comment>
<keyword evidence="9 13" id="KW-0234">DNA repair</keyword>
<dbReference type="InterPro" id="IPR037235">
    <property type="entry name" value="TRCF-like_C_D7"/>
</dbReference>
<dbReference type="PANTHER" id="PTHR47964:SF1">
    <property type="entry name" value="ATP-DEPENDENT DNA HELICASE HOMOLOG RECG, CHLOROPLASTIC"/>
    <property type="match status" value="1"/>
</dbReference>
<dbReference type="SMART" id="SM01058">
    <property type="entry name" value="CarD_TRCF"/>
    <property type="match status" value="1"/>
</dbReference>
<dbReference type="PANTHER" id="PTHR47964">
    <property type="entry name" value="ATP-DEPENDENT DNA HELICASE HOMOLOG RECG, CHLOROPLASTIC"/>
    <property type="match status" value="1"/>
</dbReference>
<dbReference type="InterPro" id="IPR036101">
    <property type="entry name" value="CarD-like/TRCF_RID_sf"/>
</dbReference>
<dbReference type="GO" id="GO:0000716">
    <property type="term" value="P:transcription-coupled nucleotide-excision repair, DNA damage recognition"/>
    <property type="evidence" value="ECO:0007669"/>
    <property type="project" value="UniProtKB-UniRule"/>
</dbReference>
<evidence type="ECO:0000256" key="1">
    <source>
        <dbReference type="ARBA" id="ARBA00004496"/>
    </source>
</evidence>
<dbReference type="InterPro" id="IPR003711">
    <property type="entry name" value="CarD-like/TRCF_RID"/>
</dbReference>
<protein>
    <recommendedName>
        <fullName evidence="12 13">Transcription-repair-coupling factor</fullName>
        <shortName evidence="13">TRCF</shortName>
        <ecNumber evidence="13">3.6.4.-</ecNumber>
    </recommendedName>
</protein>
<dbReference type="SUPFAM" id="SSF143517">
    <property type="entry name" value="TRCF domain-like"/>
    <property type="match status" value="1"/>
</dbReference>
<dbReference type="GO" id="GO:0006355">
    <property type="term" value="P:regulation of DNA-templated transcription"/>
    <property type="evidence" value="ECO:0007669"/>
    <property type="project" value="UniProtKB-UniRule"/>
</dbReference>
<keyword evidence="3 13" id="KW-0547">Nucleotide-binding</keyword>
<feature type="domain" description="Helicase ATP-binding" evidence="14">
    <location>
        <begin position="612"/>
        <end position="773"/>
    </location>
</feature>
<dbReference type="FunFam" id="3.40.50.300:FF:000546">
    <property type="entry name" value="Transcription-repair-coupling factor"/>
    <property type="match status" value="1"/>
</dbReference>
<dbReference type="SUPFAM" id="SSF52540">
    <property type="entry name" value="P-loop containing nucleoside triphosphate hydrolases"/>
    <property type="match status" value="4"/>
</dbReference>
<evidence type="ECO:0000313" key="16">
    <source>
        <dbReference type="EMBL" id="AMO21692.1"/>
    </source>
</evidence>
<dbReference type="Gene3D" id="3.40.50.11180">
    <property type="match status" value="1"/>
</dbReference>
<keyword evidence="7 13" id="KW-0067">ATP-binding</keyword>
<gene>
    <name evidence="13" type="primary">mfd</name>
    <name evidence="16" type="ORF">UC35_00905</name>
</gene>
<dbReference type="InterPro" id="IPR005118">
    <property type="entry name" value="TRCF_C"/>
</dbReference>
<proteinExistence type="inferred from homology"/>
<dbReference type="Pfam" id="PF17757">
    <property type="entry name" value="UvrB_inter"/>
    <property type="match status" value="1"/>
</dbReference>
<dbReference type="InterPro" id="IPR027417">
    <property type="entry name" value="P-loop_NTPase"/>
</dbReference>
<dbReference type="PATRIC" id="fig|94132.3.peg.180"/>
<dbReference type="GO" id="GO:0003678">
    <property type="term" value="F:DNA helicase activity"/>
    <property type="evidence" value="ECO:0007669"/>
    <property type="project" value="TreeGrafter"/>
</dbReference>
<evidence type="ECO:0000259" key="15">
    <source>
        <dbReference type="PROSITE" id="PS51194"/>
    </source>
</evidence>
<dbReference type="Gene3D" id="2.40.10.170">
    <property type="match status" value="1"/>
</dbReference>
<dbReference type="RefSeq" id="WP_061495190.1">
    <property type="nucleotide sequence ID" value="NZ_CP010951.1"/>
</dbReference>
<reference evidence="16 17" key="1">
    <citation type="journal article" date="2014" name="Int. J. Syst. Evol. Microbiol.">
        <title>Ramlibacter solisilvae sp. nov., isolated from forest soil, and emended description of the genus Ramlibacter.</title>
        <authorList>
            <person name="Lee H.J."/>
            <person name="Lee S.H."/>
            <person name="Lee S.S."/>
            <person name="Lee J.S."/>
            <person name="Kim Y."/>
            <person name="Kim S.C."/>
            <person name="Jeon C.O."/>
        </authorList>
    </citation>
    <scope>NUCLEOTIDE SEQUENCE [LARGE SCALE GENOMIC DNA]</scope>
    <source>
        <strain evidence="16 17">5-10</strain>
    </source>
</reference>
<dbReference type="GO" id="GO:0016787">
    <property type="term" value="F:hydrolase activity"/>
    <property type="evidence" value="ECO:0007669"/>
    <property type="project" value="UniProtKB-KW"/>
</dbReference>
<evidence type="ECO:0000256" key="5">
    <source>
        <dbReference type="ARBA" id="ARBA00022801"/>
    </source>
</evidence>
<dbReference type="EMBL" id="CP010951">
    <property type="protein sequence ID" value="AMO21692.1"/>
    <property type="molecule type" value="Genomic_DNA"/>
</dbReference>
<dbReference type="PROSITE" id="PS51194">
    <property type="entry name" value="HELICASE_CTER"/>
    <property type="match status" value="1"/>
</dbReference>
<evidence type="ECO:0000256" key="2">
    <source>
        <dbReference type="ARBA" id="ARBA00022490"/>
    </source>
</evidence>
<dbReference type="NCBIfam" id="TIGR00580">
    <property type="entry name" value="mfd"/>
    <property type="match status" value="1"/>
</dbReference>
<sequence>MELPKLNAGKRFTLPRPSGSADALVLAKLARREKGAGRLTAIVASDANDAQRLLAEVAFFAPELRCALFPDWETLPYDGFSPHQDLISERLATLWSISQGESDVVLVPATTALYRLAPPAFLAGYTFQFAVKQKLDEARLKAQLTLAGYNHVTQVVSPGEYAVRGGLIDLFPMGSSVPYRVDLFDDEIDSIRTFDPDSQRSLFPVPSVRLLPGREFPMDEEARARFRRRWRELLEGDPTKSRIYKDIGNGVATAGIEYYLPLFFDETATVFDYLGTAATLVLHGDLEPAFQRFWQDTRERHRLVQGDPERPALPPEALFLSAEQFYARANEHAQLAVRAVGDGDAYVEFAPLPPMAVVRGAEEPLAKFKEHLRNTQHRALVLAESDGRRESLLDFLRASQLSPPVFDSLEEFRGSDEKLGIATSALATGFSWVDESIDFITETELFAAAPSARRRKKQEQVSDVEALIKDLSELNLGDPVVHAQHGIGRYKGLVNMDLGQGNTEFLHLEYAEKAALYVPVSQLHLISRYTGVSAEEAPLHKLGSGQWEKARRKAAEQVRDTAAELLNIYARRAAREGHAFRFEPQDYEAFANDFGFEETADQNAAIHAVIQDMVSPQPMDRLVCGDVGFGKTEVALRAAFVAVTGGKQVAFLAPTTLLAEQHYQTLVDRFSKWPVKIAEVSRFRSTKEVNATIKGLEDGSVDIVVGTHKLLSEAAKFKNLGLLIIDEEHRFGVRHKEAMKALRAEVDVLTLTATPIPRTLGMALEGLRDLSVIATAPQRRLAIKTFVRNEGNGVIREAVLRELKRGGQVYFLHNEVETIQNRRERLEQLLPEARIAVAHGQMPERELERVMRDFIAQRHNLLLCSTIIETGIDVPTANTIVISRADKFGLAQLHQLRGRVGRSHHQAYAYLMVPDTEGLTKQASQRLDAIQQMEELGSGFYLAMHDLEIRGAGEMLGENQSGNMLEVGFQLYNEMLAEAVKSLKAGKEPDLLAPLSAATEINLHAPALLPDAYCGDVHLRLSFYKRLATAKSSDQIDALLEEIVDRFGKPPAQAQTLIDVHRLRVLARPHGVVKVDAAPGVIHITFRRDAPVDPMRIIELVQKNRHIKLAGNEKLRIERALPEAKDRAQMVRDVLRSLGQPKVTEPA</sequence>
<dbReference type="InterPro" id="IPR048635">
    <property type="entry name" value="MFD_D3"/>
</dbReference>
<dbReference type="EC" id="3.6.4.-" evidence="13"/>
<dbReference type="AlphaFoldDB" id="A0A127JUK3"/>
<keyword evidence="17" id="KW-1185">Reference proteome</keyword>
<dbReference type="PROSITE" id="PS51192">
    <property type="entry name" value="HELICASE_ATP_BIND_1"/>
    <property type="match status" value="1"/>
</dbReference>
<dbReference type="FunFam" id="3.40.50.300:FF:000300">
    <property type="entry name" value="Transcription-repair-coupling factor"/>
    <property type="match status" value="1"/>
</dbReference>
<dbReference type="Gene3D" id="3.40.50.11140">
    <property type="match status" value="1"/>
</dbReference>
<feature type="domain" description="Helicase C-terminal" evidence="15">
    <location>
        <begin position="794"/>
        <end position="948"/>
    </location>
</feature>
<evidence type="ECO:0000259" key="14">
    <source>
        <dbReference type="PROSITE" id="PS51192"/>
    </source>
</evidence>
<dbReference type="GO" id="GO:0005737">
    <property type="term" value="C:cytoplasm"/>
    <property type="evidence" value="ECO:0007669"/>
    <property type="project" value="UniProtKB-SubCell"/>
</dbReference>
<evidence type="ECO:0000256" key="7">
    <source>
        <dbReference type="ARBA" id="ARBA00022840"/>
    </source>
</evidence>
<keyword evidence="4 13" id="KW-0227">DNA damage</keyword>
<evidence type="ECO:0000313" key="17">
    <source>
        <dbReference type="Proteomes" id="UP000070433"/>
    </source>
</evidence>
<evidence type="ECO:0000256" key="8">
    <source>
        <dbReference type="ARBA" id="ARBA00023125"/>
    </source>
</evidence>
<dbReference type="Pfam" id="PF02559">
    <property type="entry name" value="CarD_TRCF_RID"/>
    <property type="match status" value="1"/>
</dbReference>
<dbReference type="SUPFAM" id="SSF141259">
    <property type="entry name" value="CarD-like"/>
    <property type="match status" value="1"/>
</dbReference>
<keyword evidence="5 13" id="KW-0378">Hydrolase</keyword>
<comment type="similarity">
    <text evidence="11 13">In the C-terminal section; belongs to the helicase family. RecG subfamily.</text>
</comment>
<accession>A0A127JUK3</accession>
<dbReference type="SMART" id="SM00487">
    <property type="entry name" value="DEXDc"/>
    <property type="match status" value="1"/>
</dbReference>
<dbReference type="InterPro" id="IPR011545">
    <property type="entry name" value="DEAD/DEAH_box_helicase_dom"/>
</dbReference>
<keyword evidence="2 13" id="KW-0963">Cytoplasm</keyword>
<dbReference type="InterPro" id="IPR004576">
    <property type="entry name" value="Mfd"/>
</dbReference>
<dbReference type="Pfam" id="PF00270">
    <property type="entry name" value="DEAD"/>
    <property type="match status" value="1"/>
</dbReference>
<dbReference type="GO" id="GO:0005524">
    <property type="term" value="F:ATP binding"/>
    <property type="evidence" value="ECO:0007669"/>
    <property type="project" value="UniProtKB-UniRule"/>
</dbReference>
<evidence type="ECO:0000256" key="10">
    <source>
        <dbReference type="ARBA" id="ARBA00061104"/>
    </source>
</evidence>
<name>A0A127JUK3_9BURK</name>
<dbReference type="Pfam" id="PF03461">
    <property type="entry name" value="TRCF"/>
    <property type="match status" value="1"/>
</dbReference>
<evidence type="ECO:0000256" key="11">
    <source>
        <dbReference type="ARBA" id="ARBA00061399"/>
    </source>
</evidence>
<comment type="similarity">
    <text evidence="10 13">In the N-terminal section; belongs to the UvrB family.</text>
</comment>
<dbReference type="HAMAP" id="MF_00969">
    <property type="entry name" value="TRCF"/>
    <property type="match status" value="1"/>
</dbReference>
<evidence type="ECO:0000256" key="13">
    <source>
        <dbReference type="HAMAP-Rule" id="MF_00969"/>
    </source>
</evidence>
<dbReference type="InterPro" id="IPR041471">
    <property type="entry name" value="UvrB_inter"/>
</dbReference>
<evidence type="ECO:0000256" key="12">
    <source>
        <dbReference type="ARBA" id="ARBA00070128"/>
    </source>
</evidence>
<dbReference type="GO" id="GO:0003684">
    <property type="term" value="F:damaged DNA binding"/>
    <property type="evidence" value="ECO:0007669"/>
    <property type="project" value="InterPro"/>
</dbReference>
<evidence type="ECO:0000256" key="6">
    <source>
        <dbReference type="ARBA" id="ARBA00022806"/>
    </source>
</evidence>
<dbReference type="Pfam" id="PF21132">
    <property type="entry name" value="MFD_D3"/>
    <property type="match status" value="1"/>
</dbReference>
<evidence type="ECO:0000256" key="4">
    <source>
        <dbReference type="ARBA" id="ARBA00022763"/>
    </source>
</evidence>